<dbReference type="Proteomes" id="UP001150942">
    <property type="component" value="Unassembled WGS sequence"/>
</dbReference>
<dbReference type="EMBL" id="JAPQKQ010000006">
    <property type="protein sequence ID" value="KAJ5193453.1"/>
    <property type="molecule type" value="Genomic_DNA"/>
</dbReference>
<evidence type="ECO:0000313" key="1">
    <source>
        <dbReference type="EMBL" id="KAJ5193453.1"/>
    </source>
</evidence>
<gene>
    <name evidence="1" type="ORF">N7449_009595</name>
</gene>
<organism evidence="1 2">
    <name type="scientific">Penicillium cf. viridicatum</name>
    <dbReference type="NCBI Taxonomy" id="2972119"/>
    <lineage>
        <taxon>Eukaryota</taxon>
        <taxon>Fungi</taxon>
        <taxon>Dikarya</taxon>
        <taxon>Ascomycota</taxon>
        <taxon>Pezizomycotina</taxon>
        <taxon>Eurotiomycetes</taxon>
        <taxon>Eurotiomycetidae</taxon>
        <taxon>Eurotiales</taxon>
        <taxon>Aspergillaceae</taxon>
        <taxon>Penicillium</taxon>
    </lineage>
</organism>
<dbReference type="OrthoDB" id="10632695at2759"/>
<name>A0A9W9JAE7_9EURO</name>
<dbReference type="AlphaFoldDB" id="A0A9W9JAE7"/>
<proteinExistence type="predicted"/>
<evidence type="ECO:0000313" key="2">
    <source>
        <dbReference type="Proteomes" id="UP001150942"/>
    </source>
</evidence>
<protein>
    <submittedName>
        <fullName evidence="1">Tetratricopeptide-like helical</fullName>
    </submittedName>
</protein>
<keyword evidence="2" id="KW-1185">Reference proteome</keyword>
<reference evidence="1" key="1">
    <citation type="submission" date="2022-11" db="EMBL/GenBank/DDBJ databases">
        <authorList>
            <person name="Petersen C."/>
        </authorList>
    </citation>
    <scope>NUCLEOTIDE SEQUENCE</scope>
    <source>
        <strain evidence="1">IBT 20477</strain>
    </source>
</reference>
<reference evidence="1" key="2">
    <citation type="journal article" date="2023" name="IMA Fungus">
        <title>Comparative genomic study of the Penicillium genus elucidates a diverse pangenome and 15 lateral gene transfer events.</title>
        <authorList>
            <person name="Petersen C."/>
            <person name="Sorensen T."/>
            <person name="Nielsen M.R."/>
            <person name="Sondergaard T.E."/>
            <person name="Sorensen J.L."/>
            <person name="Fitzpatrick D.A."/>
            <person name="Frisvad J.C."/>
            <person name="Nielsen K.L."/>
        </authorList>
    </citation>
    <scope>NUCLEOTIDE SEQUENCE</scope>
    <source>
        <strain evidence="1">IBT 20477</strain>
    </source>
</reference>
<comment type="caution">
    <text evidence="1">The sequence shown here is derived from an EMBL/GenBank/DDBJ whole genome shotgun (WGS) entry which is preliminary data.</text>
</comment>
<accession>A0A9W9JAE7</accession>
<sequence length="353" mass="40495">MMNEKSPSEGLSHLTEFMLENPEMGGMMQEIGAKVIRRGCFSLFKEAFTAAIIATRRQKKAVLTATLELSLSSLLMSLGVDPEGGARICERISETYKPSQAKSNLKLVIFTASSSLCSYYLKKCCRVDCSEVERLRYGQLLERLVMGRPLHLVRHERTHKGSTKEAYLPFPEGRATLGIYYKMCGRDDDALRFFKSLLRRPINIPHSFGNTLDRIYYLQLTWIFAAMRDFNNWVSAMYQVAFLNDKIGDTNSPMLFYDECGILCTIDGTVHCWRRDMPFTVIFCEECFPRLKDGSLSVDICDSTHELMAIPARPQSVKERSIEHQDMMYVCGEWMTCSDWKLSLKEKYGLEEE</sequence>